<gene>
    <name evidence="1" type="ORF">STIAU_4592</name>
</gene>
<organism evidence="1 2">
    <name type="scientific">Stigmatella aurantiaca (strain DW4/3-1)</name>
    <dbReference type="NCBI Taxonomy" id="378806"/>
    <lineage>
        <taxon>Bacteria</taxon>
        <taxon>Pseudomonadati</taxon>
        <taxon>Myxococcota</taxon>
        <taxon>Myxococcia</taxon>
        <taxon>Myxococcales</taxon>
        <taxon>Cystobacterineae</taxon>
        <taxon>Archangiaceae</taxon>
        <taxon>Stigmatella</taxon>
    </lineage>
</organism>
<evidence type="ECO:0000313" key="2">
    <source>
        <dbReference type="Proteomes" id="UP000032702"/>
    </source>
</evidence>
<reference evidence="1 2" key="1">
    <citation type="submission" date="2006-04" db="EMBL/GenBank/DDBJ databases">
        <authorList>
            <person name="Nierman W.C."/>
        </authorList>
    </citation>
    <scope>NUCLEOTIDE SEQUENCE [LARGE SCALE GENOMIC DNA]</scope>
    <source>
        <strain evidence="1 2">DW4/3-1</strain>
    </source>
</reference>
<protein>
    <submittedName>
        <fullName evidence="1">Uncharacterized protein</fullName>
    </submittedName>
</protein>
<evidence type="ECO:0000313" key="1">
    <source>
        <dbReference type="EMBL" id="EAU62231.1"/>
    </source>
</evidence>
<proteinExistence type="predicted"/>
<feature type="non-terminal residue" evidence="1">
    <location>
        <position position="1"/>
    </location>
</feature>
<comment type="caution">
    <text evidence="1">The sequence shown here is derived from an EMBL/GenBank/DDBJ whole genome shotgun (WGS) entry which is preliminary data.</text>
</comment>
<dbReference type="EMBL" id="AAMD01000258">
    <property type="protein sequence ID" value="EAU62231.1"/>
    <property type="molecule type" value="Genomic_DNA"/>
</dbReference>
<dbReference type="Proteomes" id="UP000032702">
    <property type="component" value="Unassembled WGS sequence"/>
</dbReference>
<dbReference type="AlphaFoldDB" id="Q08P22"/>
<sequence length="42" mass="4778">AYIERDRDPRSAAEKFKIVIDAAPQDSELRQKAQSHLDALQP</sequence>
<accession>Q08P22</accession>
<name>Q08P22_STIAD</name>